<reference evidence="2" key="1">
    <citation type="submission" date="2007-07" db="EMBL/GenBank/DDBJ databases">
        <title>PCAP assembly of the Caenorhabditis remanei genome.</title>
        <authorList>
            <consortium name="The Caenorhabditis remanei Sequencing Consortium"/>
            <person name="Wilson R.K."/>
        </authorList>
    </citation>
    <scope>NUCLEOTIDE SEQUENCE [LARGE SCALE GENOMIC DNA]</scope>
    <source>
        <strain evidence="2">PB4641</strain>
    </source>
</reference>
<name>E3NS21_CAERE</name>
<accession>E3NS21</accession>
<dbReference type="AlphaFoldDB" id="E3NS21"/>
<gene>
    <name evidence="2" type="ORF">CRE_07151</name>
</gene>
<dbReference type="OMA" id="WILLFTR"/>
<dbReference type="eggNOG" id="KOG0987">
    <property type="taxonomic scope" value="Eukaryota"/>
</dbReference>
<dbReference type="InterPro" id="IPR027417">
    <property type="entry name" value="P-loop_NTPase"/>
</dbReference>
<dbReference type="PANTHER" id="PTHR47642">
    <property type="entry name" value="ATP-DEPENDENT DNA HELICASE"/>
    <property type="match status" value="1"/>
</dbReference>
<dbReference type="Pfam" id="PF21530">
    <property type="entry name" value="Pif1_2B_dom"/>
    <property type="match status" value="1"/>
</dbReference>
<dbReference type="InterPro" id="IPR049163">
    <property type="entry name" value="Pif1-like_2B_dom"/>
</dbReference>
<dbReference type="InParanoid" id="E3NS21"/>
<feature type="domain" description="DNA helicase Pif1-like 2B" evidence="1">
    <location>
        <begin position="92"/>
        <end position="122"/>
    </location>
</feature>
<evidence type="ECO:0000313" key="2">
    <source>
        <dbReference type="EMBL" id="EFO89227.1"/>
    </source>
</evidence>
<dbReference type="Gene3D" id="2.30.30.940">
    <property type="match status" value="1"/>
</dbReference>
<evidence type="ECO:0000259" key="1">
    <source>
        <dbReference type="Pfam" id="PF21530"/>
    </source>
</evidence>
<dbReference type="Proteomes" id="UP000008281">
    <property type="component" value="Unassembled WGS sequence"/>
</dbReference>
<dbReference type="OrthoDB" id="5876899at2759"/>
<dbReference type="SUPFAM" id="SSF52540">
    <property type="entry name" value="P-loop containing nucleoside triphosphate hydrolases"/>
    <property type="match status" value="1"/>
</dbReference>
<protein>
    <recommendedName>
        <fullName evidence="1">DNA helicase Pif1-like 2B domain-containing protein</fullName>
    </recommendedName>
</protein>
<dbReference type="EMBL" id="DS269856">
    <property type="protein sequence ID" value="EFO89227.1"/>
    <property type="molecule type" value="Genomic_DNA"/>
</dbReference>
<organism evidence="3">
    <name type="scientific">Caenorhabditis remanei</name>
    <name type="common">Caenorhabditis vulgaris</name>
    <dbReference type="NCBI Taxonomy" id="31234"/>
    <lineage>
        <taxon>Eukaryota</taxon>
        <taxon>Metazoa</taxon>
        <taxon>Ecdysozoa</taxon>
        <taxon>Nematoda</taxon>
        <taxon>Chromadorea</taxon>
        <taxon>Rhabditida</taxon>
        <taxon>Rhabditina</taxon>
        <taxon>Rhabditomorpha</taxon>
        <taxon>Rhabditoidea</taxon>
        <taxon>Rhabditidae</taxon>
        <taxon>Peloderinae</taxon>
        <taxon>Caenorhabditis</taxon>
    </lineage>
</organism>
<evidence type="ECO:0000313" key="3">
    <source>
        <dbReference type="Proteomes" id="UP000008281"/>
    </source>
</evidence>
<dbReference type="Gene3D" id="3.40.50.300">
    <property type="entry name" value="P-loop containing nucleotide triphosphate hydrolases"/>
    <property type="match status" value="1"/>
</dbReference>
<dbReference type="STRING" id="31234.E3NS21"/>
<proteinExistence type="predicted"/>
<sequence length="209" mass="23431">MALLPTNDEVKDFNDAVIKSLQFAVVRVESTETEEKTSKNIQNQENVILRPYQRSEFSYEKVISKEVQKDQSAVDKLKKISASEARSHGGLERVLMLAEGSRIMLKRNVDITSGLVNGARGVLKKIEMNREGAPVTLHILFDGETNLRAISKVTAVYDGRGKKKYSRTQFPVSICYAASIHKSQGLTLNNVADFPWILLFTRRTSRLSG</sequence>
<dbReference type="HOGENOM" id="CLU_1316498_0_0_1"/>
<keyword evidence="3" id="KW-1185">Reference proteome</keyword>
<dbReference type="InterPro" id="IPR051055">
    <property type="entry name" value="PIF1_helicase"/>
</dbReference>